<dbReference type="Proteomes" id="UP000243819">
    <property type="component" value="Unassembled WGS sequence"/>
</dbReference>
<evidence type="ECO:0000313" key="1">
    <source>
        <dbReference type="EMBL" id="SET15499.1"/>
    </source>
</evidence>
<dbReference type="STRING" id="1120990.SAMN03080614_10629"/>
<reference evidence="2" key="1">
    <citation type="submission" date="2016-10" db="EMBL/GenBank/DDBJ databases">
        <authorList>
            <person name="Varghese N."/>
            <person name="Submissions S."/>
        </authorList>
    </citation>
    <scope>NUCLEOTIDE SEQUENCE [LARGE SCALE GENOMIC DNA]</scope>
    <source>
        <strain evidence="2">DSM 13577</strain>
    </source>
</reference>
<organism evidence="1 2">
    <name type="scientific">Anaerobranca gottschalkii DSM 13577</name>
    <dbReference type="NCBI Taxonomy" id="1120990"/>
    <lineage>
        <taxon>Bacteria</taxon>
        <taxon>Bacillati</taxon>
        <taxon>Bacillota</taxon>
        <taxon>Clostridia</taxon>
        <taxon>Eubacteriales</taxon>
        <taxon>Proteinivoracaceae</taxon>
        <taxon>Anaerobranca</taxon>
    </lineage>
</organism>
<dbReference type="EMBL" id="FOIF01000062">
    <property type="protein sequence ID" value="SET15499.1"/>
    <property type="molecule type" value="Genomic_DNA"/>
</dbReference>
<keyword evidence="2" id="KW-1185">Reference proteome</keyword>
<name>A0A1I0C9G5_9FIRM</name>
<proteinExistence type="predicted"/>
<protein>
    <submittedName>
        <fullName evidence="1">Uncharacterized protein</fullName>
    </submittedName>
</protein>
<evidence type="ECO:0000313" key="2">
    <source>
        <dbReference type="Proteomes" id="UP000243819"/>
    </source>
</evidence>
<gene>
    <name evidence="1" type="ORF">SAMN03080614_10629</name>
</gene>
<sequence>MEYDDWDSGKNKLIREKNIRRDLSWKRLKRLFGLILKTRMLRL</sequence>
<dbReference type="AlphaFoldDB" id="A0A1I0C9G5"/>
<accession>A0A1I0C9G5</accession>